<evidence type="ECO:0000313" key="1">
    <source>
        <dbReference type="EMBL" id="KAH7928515.1"/>
    </source>
</evidence>
<proteinExistence type="predicted"/>
<comment type="caution">
    <text evidence="1">The sequence shown here is derived from an EMBL/GenBank/DDBJ whole genome shotgun (WGS) entry which is preliminary data.</text>
</comment>
<name>A0ACB8BRE9_9AGAM</name>
<keyword evidence="2" id="KW-1185">Reference proteome</keyword>
<sequence length="745" mass="83249">MLRHAASRTASQAQVFDFLAPCVYGYRSASSKTPPPLARKPKHDTEKLAAFPVPVRGKDPTVICNRIKERISFLNQPSVTVTPDPDISFFNETVVKLRQALKLGDVRRTRKYWTQLEERKLLRLLGPQLHGYSKLAAALCPRSPGKPWEDEERKAIEEIALVAAAGDAVDALKACMVTHINRRDSAAALDLYQRFLLLSGSKQSWQDDLAQPTGDGVGSGGLALNLSTDSHSRSPLKVTILLAAITAHAVQDSFENALETFLSSPTRISQFTMKDFLRSIDDKSLCEKVEEYVRRLDTARLISQPLFLSRHISKLTDNEDVPRLEKLYHAIVIGMSGSDPFLASGPSDVTPHKPISVQEVNWAAFLTAFLRCRRRDLAEKLWDDMLRHGFKPTVTTWTALLEGYDSMGEAEDALTAWNGMLSQGIKPDILSYRALISALYNARRPDEALKSFAAFEQGLSKGTLQRTADTLAVYNSVLHGLLTNGREADANTLLQRIRKEGPKPDIVTYNTFLRHHGRKGEFRAVSSVVERLTEDGLTGDVFTFSSILSALLKVGRTDATDLVLTLMKKQNVEPNVAVFSSIIDQQAREGTEQGFRAALDLLQKMELNPDAQPNEVTYTSILANVHRGMWTNPALAAECKQYILGRMKARNIQPNRVTYNILLRACLENPDKDGLQSALGYYREMVVRKIPMTYDTWYILLHGLITREEWAVADELVEDLTKYLVPEGALASLVGRIRRRTMVTD</sequence>
<reference evidence="1" key="1">
    <citation type="journal article" date="2021" name="New Phytol.">
        <title>Evolutionary innovations through gain and loss of genes in the ectomycorrhizal Boletales.</title>
        <authorList>
            <person name="Wu G."/>
            <person name="Miyauchi S."/>
            <person name="Morin E."/>
            <person name="Kuo A."/>
            <person name="Drula E."/>
            <person name="Varga T."/>
            <person name="Kohler A."/>
            <person name="Feng B."/>
            <person name="Cao Y."/>
            <person name="Lipzen A."/>
            <person name="Daum C."/>
            <person name="Hundley H."/>
            <person name="Pangilinan J."/>
            <person name="Johnson J."/>
            <person name="Barry K."/>
            <person name="LaButti K."/>
            <person name="Ng V."/>
            <person name="Ahrendt S."/>
            <person name="Min B."/>
            <person name="Choi I.G."/>
            <person name="Park H."/>
            <person name="Plett J.M."/>
            <person name="Magnuson J."/>
            <person name="Spatafora J.W."/>
            <person name="Nagy L.G."/>
            <person name="Henrissat B."/>
            <person name="Grigoriev I.V."/>
            <person name="Yang Z.L."/>
            <person name="Xu J."/>
            <person name="Martin F.M."/>
        </authorList>
    </citation>
    <scope>NUCLEOTIDE SEQUENCE</scope>
    <source>
        <strain evidence="1">KUC20120723A-06</strain>
    </source>
</reference>
<dbReference type="Proteomes" id="UP000790709">
    <property type="component" value="Unassembled WGS sequence"/>
</dbReference>
<protein>
    <submittedName>
        <fullName evidence="1">Uncharacterized protein</fullName>
    </submittedName>
</protein>
<organism evidence="1 2">
    <name type="scientific">Leucogyrophana mollusca</name>
    <dbReference type="NCBI Taxonomy" id="85980"/>
    <lineage>
        <taxon>Eukaryota</taxon>
        <taxon>Fungi</taxon>
        <taxon>Dikarya</taxon>
        <taxon>Basidiomycota</taxon>
        <taxon>Agaricomycotina</taxon>
        <taxon>Agaricomycetes</taxon>
        <taxon>Agaricomycetidae</taxon>
        <taxon>Boletales</taxon>
        <taxon>Boletales incertae sedis</taxon>
        <taxon>Leucogyrophana</taxon>
    </lineage>
</organism>
<gene>
    <name evidence="1" type="ORF">BV22DRAFT_200724</name>
</gene>
<dbReference type="EMBL" id="MU266352">
    <property type="protein sequence ID" value="KAH7928515.1"/>
    <property type="molecule type" value="Genomic_DNA"/>
</dbReference>
<evidence type="ECO:0000313" key="2">
    <source>
        <dbReference type="Proteomes" id="UP000790709"/>
    </source>
</evidence>
<accession>A0ACB8BRE9</accession>